<dbReference type="EMBL" id="LT670817">
    <property type="protein sequence ID" value="SHH16957.1"/>
    <property type="molecule type" value="Genomic_DNA"/>
</dbReference>
<accession>A0A1M5QS63</accession>
<protein>
    <submittedName>
        <fullName evidence="2">Uncharacterized protein</fullName>
    </submittedName>
</protein>
<feature type="compositionally biased region" description="Low complexity" evidence="1">
    <location>
        <begin position="25"/>
        <end position="34"/>
    </location>
</feature>
<dbReference type="Proteomes" id="UP000189796">
    <property type="component" value="Chromosome I"/>
</dbReference>
<feature type="compositionally biased region" description="Low complexity" evidence="1">
    <location>
        <begin position="79"/>
        <end position="90"/>
    </location>
</feature>
<feature type="compositionally biased region" description="Polar residues" evidence="1">
    <location>
        <begin position="261"/>
        <end position="272"/>
    </location>
</feature>
<evidence type="ECO:0000313" key="3">
    <source>
        <dbReference type="Proteomes" id="UP000189796"/>
    </source>
</evidence>
<reference evidence="2 3" key="1">
    <citation type="submission" date="2016-11" db="EMBL/GenBank/DDBJ databases">
        <authorList>
            <person name="Jaros S."/>
            <person name="Januszkiewicz K."/>
            <person name="Wedrychowicz H."/>
        </authorList>
    </citation>
    <scope>NUCLEOTIDE SEQUENCE [LARGE SCALE GENOMIC DNA]</scope>
    <source>
        <strain evidence="2 3">GAS138</strain>
    </source>
</reference>
<feature type="region of interest" description="Disordered" evidence="1">
    <location>
        <begin position="1"/>
        <end position="109"/>
    </location>
</feature>
<organism evidence="2 3">
    <name type="scientific">Bradyrhizobium erythrophlei</name>
    <dbReference type="NCBI Taxonomy" id="1437360"/>
    <lineage>
        <taxon>Bacteria</taxon>
        <taxon>Pseudomonadati</taxon>
        <taxon>Pseudomonadota</taxon>
        <taxon>Alphaproteobacteria</taxon>
        <taxon>Hyphomicrobiales</taxon>
        <taxon>Nitrobacteraceae</taxon>
        <taxon>Bradyrhizobium</taxon>
    </lineage>
</organism>
<gene>
    <name evidence="2" type="ORF">SAMN05443248_3938</name>
</gene>
<name>A0A1M5QS63_9BRAD</name>
<feature type="compositionally biased region" description="Pro residues" evidence="1">
    <location>
        <begin position="12"/>
        <end position="24"/>
    </location>
</feature>
<dbReference type="RefSeq" id="WP_154072350.1">
    <property type="nucleotide sequence ID" value="NZ_LT670817.1"/>
</dbReference>
<evidence type="ECO:0000256" key="1">
    <source>
        <dbReference type="SAM" id="MobiDB-lite"/>
    </source>
</evidence>
<dbReference type="OrthoDB" id="8239139at2"/>
<sequence>MSDTLATVATPSAPPAPSSPPAPATAPAQASPASGQHVTPGTPEWAALSAEQRHAALRGPENPRARGHSPARDQREAAASRAAGEGAPGEVPSADQQTPPAAGEKFKVGDYEIDAETLGEMMRRQAVDDQRRLTLPPSPEAYEAKLPADLKLPGGVEYKFDVNDPTMKAAQAMAHAKGWSQQDFSDALAIYASHHAAQEAALAERSRAEVARAGVTAPQRVDAVGRFITAEMGEADAKQIRALIVTDSMLRYHERMMQKISSQNTASFSQSHRVAPDPSGIPGYEGMSFEQRRYAQDQNAARRR</sequence>
<proteinExistence type="predicted"/>
<feature type="region of interest" description="Disordered" evidence="1">
    <location>
        <begin position="261"/>
        <end position="304"/>
    </location>
</feature>
<dbReference type="AlphaFoldDB" id="A0A1M5QS63"/>
<evidence type="ECO:0000313" key="2">
    <source>
        <dbReference type="EMBL" id="SHH16957.1"/>
    </source>
</evidence>